<evidence type="ECO:0000256" key="2">
    <source>
        <dbReference type="ARBA" id="ARBA00022723"/>
    </source>
</evidence>
<name>A0A934SWE8_9BURK</name>
<dbReference type="PANTHER" id="PTHR30632">
    <property type="entry name" value="MOLYBDATE-BINDING PERIPLASMIC PROTEIN"/>
    <property type="match status" value="1"/>
</dbReference>
<dbReference type="Proteomes" id="UP000622890">
    <property type="component" value="Unassembled WGS sequence"/>
</dbReference>
<organism evidence="5 6">
    <name type="scientific">Noviherbaspirillum pedocola</name>
    <dbReference type="NCBI Taxonomy" id="2801341"/>
    <lineage>
        <taxon>Bacteria</taxon>
        <taxon>Pseudomonadati</taxon>
        <taxon>Pseudomonadota</taxon>
        <taxon>Betaproteobacteria</taxon>
        <taxon>Burkholderiales</taxon>
        <taxon>Oxalobacteraceae</taxon>
        <taxon>Noviherbaspirillum</taxon>
    </lineage>
</organism>
<dbReference type="GO" id="GO:0046872">
    <property type="term" value="F:metal ion binding"/>
    <property type="evidence" value="ECO:0007669"/>
    <property type="project" value="UniProtKB-KW"/>
</dbReference>
<protein>
    <submittedName>
        <fullName evidence="5">Molybdate ABC transporter substrate-binding protein</fullName>
    </submittedName>
</protein>
<keyword evidence="3 4" id="KW-0732">Signal</keyword>
<dbReference type="RefSeq" id="WP_200594216.1">
    <property type="nucleotide sequence ID" value="NZ_JAEPBG010000008.1"/>
</dbReference>
<dbReference type="Pfam" id="PF13531">
    <property type="entry name" value="SBP_bac_11"/>
    <property type="match status" value="1"/>
</dbReference>
<gene>
    <name evidence="5" type="primary">modA</name>
    <name evidence="5" type="ORF">JJB74_18450</name>
</gene>
<feature type="signal peptide" evidence="4">
    <location>
        <begin position="1"/>
        <end position="22"/>
    </location>
</feature>
<keyword evidence="6" id="KW-1185">Reference proteome</keyword>
<dbReference type="PANTHER" id="PTHR30632:SF0">
    <property type="entry name" value="SULFATE-BINDING PROTEIN"/>
    <property type="match status" value="1"/>
</dbReference>
<dbReference type="Gene3D" id="3.40.190.10">
    <property type="entry name" value="Periplasmic binding protein-like II"/>
    <property type="match status" value="2"/>
</dbReference>
<dbReference type="NCBIfam" id="TIGR01256">
    <property type="entry name" value="modA"/>
    <property type="match status" value="1"/>
</dbReference>
<evidence type="ECO:0000256" key="3">
    <source>
        <dbReference type="ARBA" id="ARBA00022729"/>
    </source>
</evidence>
<comment type="similarity">
    <text evidence="1">Belongs to the bacterial solute-binding protein ModA family.</text>
</comment>
<dbReference type="GO" id="GO:0015689">
    <property type="term" value="P:molybdate ion transport"/>
    <property type="evidence" value="ECO:0007669"/>
    <property type="project" value="InterPro"/>
</dbReference>
<evidence type="ECO:0000256" key="4">
    <source>
        <dbReference type="SAM" id="SignalP"/>
    </source>
</evidence>
<proteinExistence type="inferred from homology"/>
<evidence type="ECO:0000313" key="6">
    <source>
        <dbReference type="Proteomes" id="UP000622890"/>
    </source>
</evidence>
<evidence type="ECO:0000256" key="1">
    <source>
        <dbReference type="ARBA" id="ARBA00009175"/>
    </source>
</evidence>
<dbReference type="SUPFAM" id="SSF53850">
    <property type="entry name" value="Periplasmic binding protein-like II"/>
    <property type="match status" value="1"/>
</dbReference>
<comment type="caution">
    <text evidence="5">The sequence shown here is derived from an EMBL/GenBank/DDBJ whole genome shotgun (WGS) entry which is preliminary data.</text>
</comment>
<dbReference type="GO" id="GO:0030973">
    <property type="term" value="F:molybdate ion binding"/>
    <property type="evidence" value="ECO:0007669"/>
    <property type="project" value="TreeGrafter"/>
</dbReference>
<dbReference type="AlphaFoldDB" id="A0A934SWE8"/>
<evidence type="ECO:0000313" key="5">
    <source>
        <dbReference type="EMBL" id="MBK4736610.1"/>
    </source>
</evidence>
<dbReference type="InterPro" id="IPR050682">
    <property type="entry name" value="ModA/WtpA"/>
</dbReference>
<keyword evidence="2" id="KW-0479">Metal-binding</keyword>
<feature type="chain" id="PRO_5037289613" evidence="4">
    <location>
        <begin position="23"/>
        <end position="264"/>
    </location>
</feature>
<reference evidence="5" key="1">
    <citation type="submission" date="2021-01" db="EMBL/GenBank/DDBJ databases">
        <title>Genome sequence of strain Noviherbaspirillum sp. DKR-6.</title>
        <authorList>
            <person name="Chaudhary D.K."/>
        </authorList>
    </citation>
    <scope>NUCLEOTIDE SEQUENCE</scope>
    <source>
        <strain evidence="5">DKR-6</strain>
    </source>
</reference>
<accession>A0A934SWE8</accession>
<dbReference type="EMBL" id="JAEPBG010000008">
    <property type="protein sequence ID" value="MBK4736610.1"/>
    <property type="molecule type" value="Genomic_DNA"/>
</dbReference>
<dbReference type="InterPro" id="IPR005950">
    <property type="entry name" value="ModA"/>
</dbReference>
<sequence length="264" mass="27889">MSRKARLAACLLALAAPVAAFAQQAMPPSITLFAAGSLRAALTEIDAAFRQQTGIAVDASYGPSGKLRKDIEAGRRADVFASASIAHTDALKAQGLLADSRVFARNALCVVARPDAGISEANLLDALARPSLRLATSTPVSDPMGDYTWQFFRKADGVRPGLYALLDAKALRLSGATAPAANEKPPYVTAFEDDRADAYIMYCTNAASTRAALPHLQVLAIPQALNVESSYGIGARPDSATGERYVQFVLGPVGKRILKQHGFD</sequence>